<evidence type="ECO:0000256" key="3">
    <source>
        <dbReference type="ARBA" id="ARBA00016937"/>
    </source>
</evidence>
<feature type="compositionally biased region" description="Low complexity" evidence="10">
    <location>
        <begin position="35"/>
        <end position="49"/>
    </location>
</feature>
<keyword evidence="4" id="KW-0698">rRNA processing</keyword>
<evidence type="ECO:0000256" key="1">
    <source>
        <dbReference type="ARBA" id="ARBA00004123"/>
    </source>
</evidence>
<dbReference type="PANTHER" id="PTHR12801">
    <property type="entry name" value="RNA EXONUCLEASE REXO1 / RECO3 FAMILY MEMBER-RELATED"/>
    <property type="match status" value="1"/>
</dbReference>
<keyword evidence="13" id="KW-1185">Reference proteome</keyword>
<evidence type="ECO:0000259" key="11">
    <source>
        <dbReference type="SMART" id="SM00479"/>
    </source>
</evidence>
<dbReference type="FunFam" id="3.30.420.10:FF:000007">
    <property type="entry name" value="Interferon-stimulated exonuclease gene 20"/>
    <property type="match status" value="1"/>
</dbReference>
<evidence type="ECO:0000256" key="5">
    <source>
        <dbReference type="ARBA" id="ARBA00022722"/>
    </source>
</evidence>
<dbReference type="EMBL" id="NESQ01000071">
    <property type="protein sequence ID" value="PUU80200.1"/>
    <property type="molecule type" value="Genomic_DNA"/>
</dbReference>
<dbReference type="PANTHER" id="PTHR12801:SF45">
    <property type="entry name" value="RNA EXONUCLEASE 4"/>
    <property type="match status" value="1"/>
</dbReference>
<evidence type="ECO:0000256" key="4">
    <source>
        <dbReference type="ARBA" id="ARBA00022552"/>
    </source>
</evidence>
<dbReference type="Pfam" id="PF00929">
    <property type="entry name" value="RNase_T"/>
    <property type="match status" value="1"/>
</dbReference>
<dbReference type="GO" id="GO:0003676">
    <property type="term" value="F:nucleic acid binding"/>
    <property type="evidence" value="ECO:0007669"/>
    <property type="project" value="InterPro"/>
</dbReference>
<sequence>MTATALSRNWRQLQKTVGKALSATSTNSLKRKSSSVESPTTSSSSTTTSAKKIKRARTPRSTAATTTTKTNPANPPSIPQISEPTPAPKVPKMTITTPKPSAALALWAEDNDISPADLRKAYNLLPGSTTLLPPTGSAIEPGASGASSATEAGKYVSLDCEMVGVGGPTNERSALARVSIVNYHGHVILDTFVRPKEKVTDWRSWVSGVTPVHMIHAREFEDVQKEVSAILMDRVLVGHAVKNDLEVLLLSHPRRDIRDTSRHPGFRKLSAGRTPALKKLAQEVLGIEIQGGEHSSVEDARACMLLYRKFRDEIEKLHKPKLPQPKGASAKSGRKNRKKKKKKEA</sequence>
<comment type="subcellular location">
    <subcellularLocation>
        <location evidence="1">Nucleus</location>
    </subcellularLocation>
</comment>
<dbReference type="Gene3D" id="3.30.420.10">
    <property type="entry name" value="Ribonuclease H-like superfamily/Ribonuclease H"/>
    <property type="match status" value="1"/>
</dbReference>
<evidence type="ECO:0000256" key="6">
    <source>
        <dbReference type="ARBA" id="ARBA00022801"/>
    </source>
</evidence>
<dbReference type="Proteomes" id="UP000244722">
    <property type="component" value="Unassembled WGS sequence"/>
</dbReference>
<evidence type="ECO:0000256" key="9">
    <source>
        <dbReference type="ARBA" id="ARBA00025599"/>
    </source>
</evidence>
<protein>
    <recommendedName>
        <fullName evidence="3">RNA exonuclease 4</fullName>
    </recommendedName>
</protein>
<feature type="compositionally biased region" description="Low complexity" evidence="10">
    <location>
        <begin position="59"/>
        <end position="72"/>
    </location>
</feature>
<reference evidence="12 13" key="1">
    <citation type="submission" date="2017-04" db="EMBL/GenBank/DDBJ databases">
        <title>Draft genome sequence of Tuber borchii Vittad., a whitish edible truffle.</title>
        <authorList>
            <consortium name="DOE Joint Genome Institute"/>
            <person name="Murat C."/>
            <person name="Kuo A."/>
            <person name="Barry K.W."/>
            <person name="Clum A."/>
            <person name="Dockter R.B."/>
            <person name="Fauchery L."/>
            <person name="Iotti M."/>
            <person name="Kohler A."/>
            <person name="Labutti K."/>
            <person name="Lindquist E.A."/>
            <person name="Lipzen A."/>
            <person name="Ohm R.A."/>
            <person name="Wang M."/>
            <person name="Grigoriev I.V."/>
            <person name="Zambonelli A."/>
            <person name="Martin F.M."/>
        </authorList>
    </citation>
    <scope>NUCLEOTIDE SEQUENCE [LARGE SCALE GENOMIC DNA]</scope>
    <source>
        <strain evidence="12 13">Tbo3840</strain>
    </source>
</reference>
<keyword evidence="6" id="KW-0378">Hydrolase</keyword>
<proteinExistence type="inferred from homology"/>
<comment type="similarity">
    <text evidence="2">Belongs to the REXO4 family.</text>
</comment>
<keyword evidence="5" id="KW-0540">Nuclease</keyword>
<evidence type="ECO:0000256" key="7">
    <source>
        <dbReference type="ARBA" id="ARBA00022839"/>
    </source>
</evidence>
<dbReference type="AlphaFoldDB" id="A0A2T6ZXK0"/>
<keyword evidence="7" id="KW-0269">Exonuclease</keyword>
<dbReference type="STRING" id="42251.A0A2T6ZXK0"/>
<dbReference type="SUPFAM" id="SSF53098">
    <property type="entry name" value="Ribonuclease H-like"/>
    <property type="match status" value="1"/>
</dbReference>
<gene>
    <name evidence="12" type="ORF">B9Z19DRAFT_1079993</name>
</gene>
<comment type="function">
    <text evidence="9">Exoribonuclease involved in ribosome biosynthesis. Involved in the processing of ITS1, the internal transcribed spacer localized between the 18S and 5.8S rRNAs.</text>
</comment>
<organism evidence="12 13">
    <name type="scientific">Tuber borchii</name>
    <name type="common">White truffle</name>
    <dbReference type="NCBI Taxonomy" id="42251"/>
    <lineage>
        <taxon>Eukaryota</taxon>
        <taxon>Fungi</taxon>
        <taxon>Dikarya</taxon>
        <taxon>Ascomycota</taxon>
        <taxon>Pezizomycotina</taxon>
        <taxon>Pezizomycetes</taxon>
        <taxon>Pezizales</taxon>
        <taxon>Tuberaceae</taxon>
        <taxon>Tuber</taxon>
    </lineage>
</organism>
<dbReference type="GO" id="GO:0005634">
    <property type="term" value="C:nucleus"/>
    <property type="evidence" value="ECO:0007669"/>
    <property type="project" value="UniProtKB-SubCell"/>
</dbReference>
<feature type="region of interest" description="Disordered" evidence="10">
    <location>
        <begin position="1"/>
        <end position="95"/>
    </location>
</feature>
<dbReference type="InterPro" id="IPR047021">
    <property type="entry name" value="REXO1/3/4-like"/>
</dbReference>
<evidence type="ECO:0000256" key="8">
    <source>
        <dbReference type="ARBA" id="ARBA00023242"/>
    </source>
</evidence>
<dbReference type="InterPro" id="IPR037431">
    <property type="entry name" value="REX4_DEDDh_dom"/>
</dbReference>
<dbReference type="GO" id="GO:0006364">
    <property type="term" value="P:rRNA processing"/>
    <property type="evidence" value="ECO:0007669"/>
    <property type="project" value="UniProtKB-KW"/>
</dbReference>
<feature type="compositionally biased region" description="Polar residues" evidence="10">
    <location>
        <begin position="1"/>
        <end position="15"/>
    </location>
</feature>
<evidence type="ECO:0000313" key="13">
    <source>
        <dbReference type="Proteomes" id="UP000244722"/>
    </source>
</evidence>
<feature type="region of interest" description="Disordered" evidence="10">
    <location>
        <begin position="316"/>
        <end position="345"/>
    </location>
</feature>
<dbReference type="InterPro" id="IPR012337">
    <property type="entry name" value="RNaseH-like_sf"/>
</dbReference>
<accession>A0A2T6ZXK0</accession>
<name>A0A2T6ZXK0_TUBBO</name>
<dbReference type="InterPro" id="IPR013520">
    <property type="entry name" value="Ribonucl_H"/>
</dbReference>
<dbReference type="GO" id="GO:0000027">
    <property type="term" value="P:ribosomal large subunit assembly"/>
    <property type="evidence" value="ECO:0007669"/>
    <property type="project" value="TreeGrafter"/>
</dbReference>
<dbReference type="CDD" id="cd06144">
    <property type="entry name" value="REX4_like"/>
    <property type="match status" value="1"/>
</dbReference>
<keyword evidence="8" id="KW-0539">Nucleus</keyword>
<dbReference type="OrthoDB" id="8191639at2759"/>
<evidence type="ECO:0000256" key="2">
    <source>
        <dbReference type="ARBA" id="ARBA00010489"/>
    </source>
</evidence>
<dbReference type="GO" id="GO:0008408">
    <property type="term" value="F:3'-5' exonuclease activity"/>
    <property type="evidence" value="ECO:0007669"/>
    <property type="project" value="InterPro"/>
</dbReference>
<evidence type="ECO:0000313" key="12">
    <source>
        <dbReference type="EMBL" id="PUU80200.1"/>
    </source>
</evidence>
<dbReference type="SMART" id="SM00479">
    <property type="entry name" value="EXOIII"/>
    <property type="match status" value="1"/>
</dbReference>
<feature type="compositionally biased region" description="Basic residues" evidence="10">
    <location>
        <begin position="332"/>
        <end position="345"/>
    </location>
</feature>
<comment type="caution">
    <text evidence="12">The sequence shown here is derived from an EMBL/GenBank/DDBJ whole genome shotgun (WGS) entry which is preliminary data.</text>
</comment>
<feature type="domain" description="Exonuclease" evidence="11">
    <location>
        <begin position="154"/>
        <end position="316"/>
    </location>
</feature>
<dbReference type="InterPro" id="IPR036397">
    <property type="entry name" value="RNaseH_sf"/>
</dbReference>
<evidence type="ECO:0000256" key="10">
    <source>
        <dbReference type="SAM" id="MobiDB-lite"/>
    </source>
</evidence>